<feature type="domain" description="Fumarylacetoacetase-like C-terminal" evidence="2">
    <location>
        <begin position="2"/>
        <end position="172"/>
    </location>
</feature>
<dbReference type="AlphaFoldDB" id="X1IU68"/>
<protein>
    <recommendedName>
        <fullName evidence="2">Fumarylacetoacetase-like C-terminal domain-containing protein</fullName>
    </recommendedName>
</protein>
<dbReference type="GO" id="GO:0046872">
    <property type="term" value="F:metal ion binding"/>
    <property type="evidence" value="ECO:0007669"/>
    <property type="project" value="UniProtKB-KW"/>
</dbReference>
<dbReference type="EMBL" id="BARU01035860">
    <property type="protein sequence ID" value="GAH85262.1"/>
    <property type="molecule type" value="Genomic_DNA"/>
</dbReference>
<accession>X1IU68</accession>
<comment type="caution">
    <text evidence="3">The sequence shown here is derived from an EMBL/GenBank/DDBJ whole genome shotgun (WGS) entry which is preliminary data.</text>
</comment>
<proteinExistence type="predicted"/>
<evidence type="ECO:0000313" key="3">
    <source>
        <dbReference type="EMBL" id="GAH85262.1"/>
    </source>
</evidence>
<feature type="non-terminal residue" evidence="3">
    <location>
        <position position="1"/>
    </location>
</feature>
<dbReference type="InterPro" id="IPR036663">
    <property type="entry name" value="Fumarylacetoacetase_C_sf"/>
</dbReference>
<dbReference type="GO" id="GO:0005739">
    <property type="term" value="C:mitochondrion"/>
    <property type="evidence" value="ECO:0007669"/>
    <property type="project" value="TreeGrafter"/>
</dbReference>
<name>X1IU68_9ZZZZ</name>
<evidence type="ECO:0000256" key="1">
    <source>
        <dbReference type="ARBA" id="ARBA00022723"/>
    </source>
</evidence>
<sequence length="176" mass="19422">DESSVIFNNESIIIPKMSSCLHHEVELGVVIGKDGKHITQDKAMSHVLGYLIALDITARDIQSVAKKNGWPWSIAKGFDTFSPISDVVLKDAVSNPLDLDLELKVNGIVKQHSNTKYMMFSIERIIEFISEVMTLRRGDLILTGTPEGVGEIVEGDVIEADLGDICCLKVDVKKEK</sequence>
<dbReference type="PANTHER" id="PTHR11820:SF7">
    <property type="entry name" value="ACYLPYRUVASE FAHD1, MITOCHONDRIAL"/>
    <property type="match status" value="1"/>
</dbReference>
<reference evidence="3" key="1">
    <citation type="journal article" date="2014" name="Front. Microbiol.">
        <title>High frequency of phylogenetically diverse reductive dehalogenase-homologous genes in deep subseafloor sedimentary metagenomes.</title>
        <authorList>
            <person name="Kawai M."/>
            <person name="Futagami T."/>
            <person name="Toyoda A."/>
            <person name="Takaki Y."/>
            <person name="Nishi S."/>
            <person name="Hori S."/>
            <person name="Arai W."/>
            <person name="Tsubouchi T."/>
            <person name="Morono Y."/>
            <person name="Uchiyama I."/>
            <person name="Ito T."/>
            <person name="Fujiyama A."/>
            <person name="Inagaki F."/>
            <person name="Takami H."/>
        </authorList>
    </citation>
    <scope>NUCLEOTIDE SEQUENCE</scope>
    <source>
        <strain evidence="3">Expedition CK06-06</strain>
    </source>
</reference>
<organism evidence="3">
    <name type="scientific">marine sediment metagenome</name>
    <dbReference type="NCBI Taxonomy" id="412755"/>
    <lineage>
        <taxon>unclassified sequences</taxon>
        <taxon>metagenomes</taxon>
        <taxon>ecological metagenomes</taxon>
    </lineage>
</organism>
<dbReference type="Gene3D" id="3.90.850.10">
    <property type="entry name" value="Fumarylacetoacetase-like, C-terminal domain"/>
    <property type="match status" value="1"/>
</dbReference>
<keyword evidence="1" id="KW-0479">Metal-binding</keyword>
<dbReference type="PANTHER" id="PTHR11820">
    <property type="entry name" value="ACYLPYRUVASE"/>
    <property type="match status" value="1"/>
</dbReference>
<dbReference type="SUPFAM" id="SSF56529">
    <property type="entry name" value="FAH"/>
    <property type="match status" value="1"/>
</dbReference>
<evidence type="ECO:0000259" key="2">
    <source>
        <dbReference type="Pfam" id="PF01557"/>
    </source>
</evidence>
<dbReference type="GO" id="GO:0018773">
    <property type="term" value="F:acetylpyruvate hydrolase activity"/>
    <property type="evidence" value="ECO:0007669"/>
    <property type="project" value="TreeGrafter"/>
</dbReference>
<gene>
    <name evidence="3" type="ORF">S03H2_56074</name>
</gene>
<dbReference type="InterPro" id="IPR011234">
    <property type="entry name" value="Fumarylacetoacetase-like_C"/>
</dbReference>
<dbReference type="Pfam" id="PF01557">
    <property type="entry name" value="FAA_hydrolase"/>
    <property type="match status" value="1"/>
</dbReference>